<protein>
    <submittedName>
        <fullName evidence="1">Uncharacterized protein</fullName>
    </submittedName>
</protein>
<gene>
    <name evidence="1" type="ORF">SAMN04488541_100640</name>
</gene>
<dbReference type="RefSeq" id="WP_177217261.1">
    <property type="nucleotide sequence ID" value="NZ_FONY01000006.1"/>
</dbReference>
<organism evidence="1 2">
    <name type="scientific">Thermoflexibacter ruber</name>
    <dbReference type="NCBI Taxonomy" id="1003"/>
    <lineage>
        <taxon>Bacteria</taxon>
        <taxon>Pseudomonadati</taxon>
        <taxon>Bacteroidota</taxon>
        <taxon>Cytophagia</taxon>
        <taxon>Cytophagales</taxon>
        <taxon>Thermoflexibacteraceae</taxon>
        <taxon>Thermoflexibacter</taxon>
    </lineage>
</organism>
<dbReference type="Proteomes" id="UP000199513">
    <property type="component" value="Unassembled WGS sequence"/>
</dbReference>
<dbReference type="EMBL" id="FONY01000006">
    <property type="protein sequence ID" value="SFE74863.1"/>
    <property type="molecule type" value="Genomic_DNA"/>
</dbReference>
<reference evidence="1 2" key="1">
    <citation type="submission" date="2016-10" db="EMBL/GenBank/DDBJ databases">
        <authorList>
            <person name="de Groot N.N."/>
        </authorList>
    </citation>
    <scope>NUCLEOTIDE SEQUENCE [LARGE SCALE GENOMIC DNA]</scope>
    <source>
        <strain>GEY</strain>
        <strain evidence="2">DSM 9560</strain>
    </source>
</reference>
<evidence type="ECO:0000313" key="2">
    <source>
        <dbReference type="Proteomes" id="UP000199513"/>
    </source>
</evidence>
<sequence length="52" mass="5820">MKVFQNHCFTPPPPRKNLSGRVLTLFLLMGTFSSGFSQKSLDCCLESGKEQL</sequence>
<proteinExistence type="predicted"/>
<accession>A0A1I2D473</accession>
<dbReference type="STRING" id="1003.SAMN04488541_100640"/>
<dbReference type="AlphaFoldDB" id="A0A1I2D473"/>
<name>A0A1I2D473_9BACT</name>
<evidence type="ECO:0000313" key="1">
    <source>
        <dbReference type="EMBL" id="SFE74863.1"/>
    </source>
</evidence>
<keyword evidence="2" id="KW-1185">Reference proteome</keyword>